<organism evidence="1 2">
    <name type="scientific">Pontibacter ruber</name>
    <dbReference type="NCBI Taxonomy" id="1343895"/>
    <lineage>
        <taxon>Bacteria</taxon>
        <taxon>Pseudomonadati</taxon>
        <taxon>Bacteroidota</taxon>
        <taxon>Cytophagia</taxon>
        <taxon>Cytophagales</taxon>
        <taxon>Hymenobacteraceae</taxon>
        <taxon>Pontibacter</taxon>
    </lineage>
</organism>
<evidence type="ECO:0000313" key="1">
    <source>
        <dbReference type="EMBL" id="MFD2247548.1"/>
    </source>
</evidence>
<dbReference type="EMBL" id="JBHUIM010000002">
    <property type="protein sequence ID" value="MFD2247548.1"/>
    <property type="molecule type" value="Genomic_DNA"/>
</dbReference>
<accession>A0ABW5D1S3</accession>
<name>A0ABW5D1S3_9BACT</name>
<protein>
    <submittedName>
        <fullName evidence="1">Uncharacterized protein</fullName>
    </submittedName>
</protein>
<comment type="caution">
    <text evidence="1">The sequence shown here is derived from an EMBL/GenBank/DDBJ whole genome shotgun (WGS) entry which is preliminary data.</text>
</comment>
<proteinExistence type="predicted"/>
<evidence type="ECO:0000313" key="2">
    <source>
        <dbReference type="Proteomes" id="UP001597374"/>
    </source>
</evidence>
<reference evidence="2" key="1">
    <citation type="journal article" date="2019" name="Int. J. Syst. Evol. Microbiol.">
        <title>The Global Catalogue of Microorganisms (GCM) 10K type strain sequencing project: providing services to taxonomists for standard genome sequencing and annotation.</title>
        <authorList>
            <consortium name="The Broad Institute Genomics Platform"/>
            <consortium name="The Broad Institute Genome Sequencing Center for Infectious Disease"/>
            <person name="Wu L."/>
            <person name="Ma J."/>
        </authorList>
    </citation>
    <scope>NUCLEOTIDE SEQUENCE [LARGE SCALE GENOMIC DNA]</scope>
    <source>
        <strain evidence="2">CGMCC 4.1782</strain>
    </source>
</reference>
<dbReference type="RefSeq" id="WP_250430517.1">
    <property type="nucleotide sequence ID" value="NZ_JALPRR010000003.1"/>
</dbReference>
<gene>
    <name evidence="1" type="ORF">ACFSKP_14875</name>
</gene>
<dbReference type="Proteomes" id="UP001597374">
    <property type="component" value="Unassembled WGS sequence"/>
</dbReference>
<sequence>MKGKGAEKAVLNTLKYRLSEKQALSLYRSICRFLVSKDQESYTKMLRLKYALLQDDVDSYICDYLVMASLLKLMELKYPLILSALTSLTLHQS</sequence>
<keyword evidence="2" id="KW-1185">Reference proteome</keyword>